<name>A0A1F8DYQ2_9BACT</name>
<sequence>MLKKVFYKLRGWWQKDELYDSFRKIRGGKWVIGYDDWKRLERIVTQYRPKHILDLGTGIGGSVTCITKVARGGAIIHTVEQSEKCIRIAKELIPKEFQNQITFHHSDIEIIEFSKIPFRHFIQYKNLPRGDWDLIVIDGPWLKFENEKLIDLPASDILSLFSELKTGCLIYLDNRRELRVLMERHFYSYLDMLEKDDRFIFWKRNSKPFSDLDDALFEKIKAYGYFDR</sequence>
<dbReference type="SUPFAM" id="SSF53335">
    <property type="entry name" value="S-adenosyl-L-methionine-dependent methyltransferases"/>
    <property type="match status" value="1"/>
</dbReference>
<evidence type="ECO:0008006" key="3">
    <source>
        <dbReference type="Google" id="ProtNLM"/>
    </source>
</evidence>
<dbReference type="Proteomes" id="UP000177011">
    <property type="component" value="Unassembled WGS sequence"/>
</dbReference>
<dbReference type="AlphaFoldDB" id="A0A1F8DYQ2"/>
<evidence type="ECO:0000313" key="2">
    <source>
        <dbReference type="Proteomes" id="UP000177011"/>
    </source>
</evidence>
<dbReference type="EMBL" id="MGIS01000008">
    <property type="protein sequence ID" value="OGM93701.1"/>
    <property type="molecule type" value="Genomic_DNA"/>
</dbReference>
<dbReference type="Gene3D" id="3.40.50.150">
    <property type="entry name" value="Vaccinia Virus protein VP39"/>
    <property type="match status" value="1"/>
</dbReference>
<organism evidence="1 2">
    <name type="scientific">Candidatus Wolfebacteria bacterium RIFCSPLOWO2_01_FULL_47_17b</name>
    <dbReference type="NCBI Taxonomy" id="1802558"/>
    <lineage>
        <taxon>Bacteria</taxon>
        <taxon>Candidatus Wolfeibacteriota</taxon>
    </lineage>
</organism>
<dbReference type="InterPro" id="IPR029063">
    <property type="entry name" value="SAM-dependent_MTases_sf"/>
</dbReference>
<comment type="caution">
    <text evidence="1">The sequence shown here is derived from an EMBL/GenBank/DDBJ whole genome shotgun (WGS) entry which is preliminary data.</text>
</comment>
<dbReference type="CDD" id="cd02440">
    <property type="entry name" value="AdoMet_MTases"/>
    <property type="match status" value="1"/>
</dbReference>
<gene>
    <name evidence="1" type="ORF">A2935_01615</name>
</gene>
<accession>A0A1F8DYQ2</accession>
<reference evidence="1 2" key="1">
    <citation type="journal article" date="2016" name="Nat. Commun.">
        <title>Thousands of microbial genomes shed light on interconnected biogeochemical processes in an aquifer system.</title>
        <authorList>
            <person name="Anantharaman K."/>
            <person name="Brown C.T."/>
            <person name="Hug L.A."/>
            <person name="Sharon I."/>
            <person name="Castelle C.J."/>
            <person name="Probst A.J."/>
            <person name="Thomas B.C."/>
            <person name="Singh A."/>
            <person name="Wilkins M.J."/>
            <person name="Karaoz U."/>
            <person name="Brodie E.L."/>
            <person name="Williams K.H."/>
            <person name="Hubbard S.S."/>
            <person name="Banfield J.F."/>
        </authorList>
    </citation>
    <scope>NUCLEOTIDE SEQUENCE [LARGE SCALE GENOMIC DNA]</scope>
</reference>
<evidence type="ECO:0000313" key="1">
    <source>
        <dbReference type="EMBL" id="OGM93701.1"/>
    </source>
</evidence>
<protein>
    <recommendedName>
        <fullName evidence="3">Methyltransferase domain-containing protein</fullName>
    </recommendedName>
</protein>
<proteinExistence type="predicted"/>